<dbReference type="RefSeq" id="WP_145865365.1">
    <property type="nucleotide sequence ID" value="NZ_CYTW01000005.1"/>
</dbReference>
<dbReference type="AlphaFoldDB" id="A0A0P1IFK9"/>
<dbReference type="STRING" id="1715693.PH7735_03452"/>
<organism evidence="1 2">
    <name type="scientific">Shimia thalassica</name>
    <dbReference type="NCBI Taxonomy" id="1715693"/>
    <lineage>
        <taxon>Bacteria</taxon>
        <taxon>Pseudomonadati</taxon>
        <taxon>Pseudomonadota</taxon>
        <taxon>Alphaproteobacteria</taxon>
        <taxon>Rhodobacterales</taxon>
        <taxon>Roseobacteraceae</taxon>
    </lineage>
</organism>
<name>A0A0P1IFK9_9RHOB</name>
<sequence>MTPPFEDAVVRSVVKHLRRAAERHSVLNTRDAANSKTASEACFSLAETIEASGASEVAPLIVSGTIPAGRLQIELSPAALKAKLSTKLDADVSDFCPHLLQVETPFKCRRRGTEMKIIVGEQRAHPDQTLVRALKNAHSWVEQMKTGVSVKQISTNTSVSESYVTRIIPMAFLSPGIQQAIVSGTQPVALTLETIARTKLPMEWQAQERLLGFTQIS</sequence>
<evidence type="ECO:0000313" key="1">
    <source>
        <dbReference type="EMBL" id="CUK10469.1"/>
    </source>
</evidence>
<dbReference type="EMBL" id="CYTW01000005">
    <property type="protein sequence ID" value="CUK10469.1"/>
    <property type="molecule type" value="Genomic_DNA"/>
</dbReference>
<keyword evidence="2" id="KW-1185">Reference proteome</keyword>
<dbReference type="SUPFAM" id="SSF109709">
    <property type="entry name" value="KorB DNA-binding domain-like"/>
    <property type="match status" value="1"/>
</dbReference>
<gene>
    <name evidence="1" type="ORF">PH7735_03452</name>
</gene>
<proteinExistence type="predicted"/>
<reference evidence="2" key="1">
    <citation type="submission" date="2015-09" db="EMBL/GenBank/DDBJ databases">
        <authorList>
            <person name="Rodrigo-Torres Lidia"/>
            <person name="Arahal R.David."/>
        </authorList>
    </citation>
    <scope>NUCLEOTIDE SEQUENCE [LARGE SCALE GENOMIC DNA]</scope>
    <source>
        <strain evidence="2">CECT 7735</strain>
    </source>
</reference>
<dbReference type="GeneID" id="83882429"/>
<accession>A0A0P1IFK9</accession>
<evidence type="ECO:0000313" key="2">
    <source>
        <dbReference type="Proteomes" id="UP000051870"/>
    </source>
</evidence>
<protein>
    <submittedName>
        <fullName evidence="1">Uncharacterized protein</fullName>
    </submittedName>
</protein>
<dbReference type="Proteomes" id="UP000051870">
    <property type="component" value="Unassembled WGS sequence"/>
</dbReference>